<reference evidence="3" key="3">
    <citation type="journal article" date="2011" name="PLoS ONE">
        <title>Genome sequence of a mesophilic hydrogenotrophic methanogen Methanocella paludicola, the first cultivated representative of the order Methanocellales.</title>
        <authorList>
            <person name="Sakai S."/>
            <person name="Takaki Y."/>
            <person name="Shimamura S."/>
            <person name="Sekine M."/>
            <person name="Tajima T."/>
            <person name="Kosugi H."/>
            <person name="Ichikawa N."/>
            <person name="Tasumi E."/>
            <person name="Hiraki A.T."/>
            <person name="Shimizu A."/>
            <person name="Kato Y."/>
            <person name="Nishiko R."/>
            <person name="Mori K."/>
            <person name="Fujita N."/>
            <person name="Imachi H."/>
            <person name="Takai K."/>
        </authorList>
    </citation>
    <scope>NUCLEOTIDE SEQUENCE [LARGE SCALE GENOMIC DNA]</scope>
    <source>
        <strain evidence="3">DSM 17711 / JCM 13418 / NBRC 101707 / SANAE</strain>
    </source>
</reference>
<name>D1YYP2_METPS</name>
<dbReference type="RefSeq" id="WP_012900243.1">
    <property type="nucleotide sequence ID" value="NC_013665.1"/>
</dbReference>
<evidence type="ECO:0000313" key="3">
    <source>
        <dbReference type="Proteomes" id="UP000001882"/>
    </source>
</evidence>
<dbReference type="EMBL" id="AP011532">
    <property type="protein sequence ID" value="BAI61564.1"/>
    <property type="molecule type" value="Genomic_DNA"/>
</dbReference>
<keyword evidence="1" id="KW-0812">Transmembrane</keyword>
<protein>
    <submittedName>
        <fullName evidence="2">Uncharacterized protein</fullName>
    </submittedName>
</protein>
<dbReference type="InParanoid" id="D1YYP2"/>
<keyword evidence="3" id="KW-1185">Reference proteome</keyword>
<feature type="transmembrane region" description="Helical" evidence="1">
    <location>
        <begin position="63"/>
        <end position="81"/>
    </location>
</feature>
<dbReference type="KEGG" id="mpd:MCP_1492"/>
<dbReference type="AlphaFoldDB" id="D1YYP2"/>
<dbReference type="GeneID" id="8681439"/>
<dbReference type="STRING" id="304371.MCP_1492"/>
<proteinExistence type="predicted"/>
<keyword evidence="1" id="KW-1133">Transmembrane helix</keyword>
<sequence length="83" mass="9253">MAIIVLAIMTANDMLDSQTSEIIQSTLDLPTAITLVAFCALSIKLELDKPKYRDIQRTTNYDVILFAVGALLILALVYLKYFV</sequence>
<organism evidence="2 3">
    <name type="scientific">Methanocella paludicola (strain DSM 17711 / JCM 13418 / NBRC 101707 / SANAE)</name>
    <dbReference type="NCBI Taxonomy" id="304371"/>
    <lineage>
        <taxon>Archaea</taxon>
        <taxon>Methanobacteriati</taxon>
        <taxon>Methanobacteriota</taxon>
        <taxon>Stenosarchaea group</taxon>
        <taxon>Methanomicrobia</taxon>
        <taxon>Methanocellales</taxon>
        <taxon>Methanocellaceae</taxon>
        <taxon>Methanocella</taxon>
    </lineage>
</organism>
<dbReference type="Proteomes" id="UP000001882">
    <property type="component" value="Chromosome"/>
</dbReference>
<accession>D1YYP2</accession>
<evidence type="ECO:0000256" key="1">
    <source>
        <dbReference type="SAM" id="Phobius"/>
    </source>
</evidence>
<gene>
    <name evidence="2" type="ordered locus">MCP_1492</name>
</gene>
<evidence type="ECO:0000313" key="2">
    <source>
        <dbReference type="EMBL" id="BAI61564.1"/>
    </source>
</evidence>
<reference evidence="2 3" key="2">
    <citation type="journal article" date="2008" name="Int. J. Syst. Evol. Microbiol.">
        <title>Methanocella paludicola gen. nov., sp. nov., a methane-producing archaeon, the first isolate of the lineage 'Rice Cluster I', and proposal of the new archaeal order Methanocellales ord. nov.</title>
        <authorList>
            <person name="Sakai S."/>
            <person name="Imachi H."/>
            <person name="Hanada S."/>
            <person name="Ohashi A."/>
            <person name="Harada H."/>
            <person name="Kamagata Y."/>
        </authorList>
    </citation>
    <scope>NUCLEOTIDE SEQUENCE [LARGE SCALE GENOMIC DNA]</scope>
    <source>
        <strain evidence="3">DSM 17711 / JCM 13418 / NBRC 101707 / SANAE</strain>
    </source>
</reference>
<keyword evidence="1" id="KW-0472">Membrane</keyword>
<reference evidence="2 3" key="1">
    <citation type="journal article" date="2007" name="Appl. Environ. Microbiol.">
        <title>Isolation of key methanogens for global methane emission from rice paddy fields: a novel isolate affiliated with the clone cluster rice cluster I.</title>
        <authorList>
            <person name="Sakai S."/>
            <person name="Imachi H."/>
            <person name="Sekiguchi Y."/>
            <person name="Ohashi A."/>
            <person name="Harada H."/>
            <person name="Kamagata Y."/>
        </authorList>
    </citation>
    <scope>NUCLEOTIDE SEQUENCE [LARGE SCALE GENOMIC DNA]</scope>
    <source>
        <strain evidence="3">DSM 17711 / JCM 13418 / NBRC 101707 / SANAE</strain>
    </source>
</reference>
<dbReference type="eggNOG" id="arCOG11647">
    <property type="taxonomic scope" value="Archaea"/>
</dbReference>